<organism evidence="1 2">
    <name type="scientific">Dreissena polymorpha</name>
    <name type="common">Zebra mussel</name>
    <name type="synonym">Mytilus polymorpha</name>
    <dbReference type="NCBI Taxonomy" id="45954"/>
    <lineage>
        <taxon>Eukaryota</taxon>
        <taxon>Metazoa</taxon>
        <taxon>Spiralia</taxon>
        <taxon>Lophotrochozoa</taxon>
        <taxon>Mollusca</taxon>
        <taxon>Bivalvia</taxon>
        <taxon>Autobranchia</taxon>
        <taxon>Heteroconchia</taxon>
        <taxon>Euheterodonta</taxon>
        <taxon>Imparidentia</taxon>
        <taxon>Neoheterodontei</taxon>
        <taxon>Myida</taxon>
        <taxon>Dreissenoidea</taxon>
        <taxon>Dreissenidae</taxon>
        <taxon>Dreissena</taxon>
    </lineage>
</organism>
<comment type="caution">
    <text evidence="1">The sequence shown here is derived from an EMBL/GenBank/DDBJ whole genome shotgun (WGS) entry which is preliminary data.</text>
</comment>
<keyword evidence="2" id="KW-1185">Reference proteome</keyword>
<sequence length="53" mass="5896">MQCEDSICNVRTLDAMLGRYCGSIVYSSETNITVDLKLFALPQVLQNLHSNCS</sequence>
<evidence type="ECO:0000313" key="1">
    <source>
        <dbReference type="EMBL" id="KAH3708061.1"/>
    </source>
</evidence>
<dbReference type="EMBL" id="JAIWYP010000014">
    <property type="protein sequence ID" value="KAH3708061.1"/>
    <property type="molecule type" value="Genomic_DNA"/>
</dbReference>
<dbReference type="Proteomes" id="UP000828390">
    <property type="component" value="Unassembled WGS sequence"/>
</dbReference>
<gene>
    <name evidence="1" type="ORF">DPMN_067500</name>
</gene>
<proteinExistence type="predicted"/>
<accession>A0A9D4BLD9</accession>
<reference evidence="1" key="1">
    <citation type="journal article" date="2019" name="bioRxiv">
        <title>The Genome of the Zebra Mussel, Dreissena polymorpha: A Resource for Invasive Species Research.</title>
        <authorList>
            <person name="McCartney M.A."/>
            <person name="Auch B."/>
            <person name="Kono T."/>
            <person name="Mallez S."/>
            <person name="Zhang Y."/>
            <person name="Obille A."/>
            <person name="Becker A."/>
            <person name="Abrahante J.E."/>
            <person name="Garbe J."/>
            <person name="Badalamenti J.P."/>
            <person name="Herman A."/>
            <person name="Mangelson H."/>
            <person name="Liachko I."/>
            <person name="Sullivan S."/>
            <person name="Sone E.D."/>
            <person name="Koren S."/>
            <person name="Silverstein K.A.T."/>
            <person name="Beckman K.B."/>
            <person name="Gohl D.M."/>
        </authorList>
    </citation>
    <scope>NUCLEOTIDE SEQUENCE</scope>
    <source>
        <strain evidence="1">Duluth1</strain>
        <tissue evidence="1">Whole animal</tissue>
    </source>
</reference>
<protein>
    <submittedName>
        <fullName evidence="1">Uncharacterized protein</fullName>
    </submittedName>
</protein>
<dbReference type="AlphaFoldDB" id="A0A9D4BLD9"/>
<name>A0A9D4BLD9_DREPO</name>
<evidence type="ECO:0000313" key="2">
    <source>
        <dbReference type="Proteomes" id="UP000828390"/>
    </source>
</evidence>
<reference evidence="1" key="2">
    <citation type="submission" date="2020-11" db="EMBL/GenBank/DDBJ databases">
        <authorList>
            <person name="McCartney M.A."/>
            <person name="Auch B."/>
            <person name="Kono T."/>
            <person name="Mallez S."/>
            <person name="Becker A."/>
            <person name="Gohl D.M."/>
            <person name="Silverstein K.A.T."/>
            <person name="Koren S."/>
            <person name="Bechman K.B."/>
            <person name="Herman A."/>
            <person name="Abrahante J.E."/>
            <person name="Garbe J."/>
        </authorList>
    </citation>
    <scope>NUCLEOTIDE SEQUENCE</scope>
    <source>
        <strain evidence="1">Duluth1</strain>
        <tissue evidence="1">Whole animal</tissue>
    </source>
</reference>